<dbReference type="Pfam" id="PF16177">
    <property type="entry name" value="ACAS_N"/>
    <property type="match status" value="1"/>
</dbReference>
<comment type="caution">
    <text evidence="2">The sequence shown here is derived from an EMBL/GenBank/DDBJ whole genome shotgun (WGS) entry which is preliminary data.</text>
</comment>
<feature type="domain" description="Acetyl-coenzyme A synthetase N-terminal" evidence="1">
    <location>
        <begin position="29"/>
        <end position="59"/>
    </location>
</feature>
<proteinExistence type="predicted"/>
<sequence length="59" mass="6414">MTTETMQNPGVFAPSSEVVTRAHVDAAKYDALYAASVSDPEGFWGEQAGRVDWIKAPTR</sequence>
<evidence type="ECO:0000313" key="2">
    <source>
        <dbReference type="EMBL" id="MBV2361661.1"/>
    </source>
</evidence>
<protein>
    <recommendedName>
        <fullName evidence="1">Acetyl-coenzyme A synthetase N-terminal domain-containing protein</fullName>
    </recommendedName>
</protein>
<feature type="non-terminal residue" evidence="2">
    <location>
        <position position="59"/>
    </location>
</feature>
<dbReference type="EMBL" id="JAHRWL010000003">
    <property type="protein sequence ID" value="MBV2361661.1"/>
    <property type="molecule type" value="Genomic_DNA"/>
</dbReference>
<keyword evidence="3" id="KW-1185">Reference proteome</keyword>
<name>A0ABS6NCB3_9RHOB</name>
<evidence type="ECO:0000313" key="3">
    <source>
        <dbReference type="Proteomes" id="UP001166293"/>
    </source>
</evidence>
<organism evidence="2 3">
    <name type="scientific">Thalassococcus arenae</name>
    <dbReference type="NCBI Taxonomy" id="2851652"/>
    <lineage>
        <taxon>Bacteria</taxon>
        <taxon>Pseudomonadati</taxon>
        <taxon>Pseudomonadota</taxon>
        <taxon>Alphaproteobacteria</taxon>
        <taxon>Rhodobacterales</taxon>
        <taxon>Roseobacteraceae</taxon>
        <taxon>Thalassococcus</taxon>
    </lineage>
</organism>
<accession>A0ABS6NCB3</accession>
<evidence type="ECO:0000259" key="1">
    <source>
        <dbReference type="Pfam" id="PF16177"/>
    </source>
</evidence>
<gene>
    <name evidence="2" type="ORF">KUH32_17990</name>
</gene>
<reference evidence="2" key="1">
    <citation type="submission" date="2021-06" db="EMBL/GenBank/DDBJ databases">
        <title>Thalassococcus sp. CAU 1522 isolated from sea sand, Republic of Korea.</title>
        <authorList>
            <person name="Kim W."/>
        </authorList>
    </citation>
    <scope>NUCLEOTIDE SEQUENCE</scope>
    <source>
        <strain evidence="2">CAU 1522</strain>
    </source>
</reference>
<dbReference type="InterPro" id="IPR032387">
    <property type="entry name" value="ACAS_N"/>
</dbReference>
<dbReference type="Proteomes" id="UP001166293">
    <property type="component" value="Unassembled WGS sequence"/>
</dbReference>